<evidence type="ECO:0000256" key="1">
    <source>
        <dbReference type="SAM" id="Phobius"/>
    </source>
</evidence>
<gene>
    <name evidence="2" type="ORF">A2912_01095</name>
</gene>
<accession>A0A1G1YTW8</accession>
<name>A0A1G1YTW8_9BACT</name>
<proteinExistence type="predicted"/>
<organism evidence="2 3">
    <name type="scientific">Candidatus Buchananbacteria bacterium RIFCSPLOWO2_01_FULL_40_23b</name>
    <dbReference type="NCBI Taxonomy" id="1797544"/>
    <lineage>
        <taxon>Bacteria</taxon>
        <taxon>Candidatus Buchananiibacteriota</taxon>
    </lineage>
</organism>
<sequence length="198" mass="23484">MANGDKRGLFDRPIVEREDSSKDNSDEIVLSLVDYNDLFSDFDSRQYSHRALSDDFLFELKQACRDKEGELNLNLLLPKLKRNPYHEALIKKRLKEHFKKHFERKSKEKNKIFRQGSLFVGFGIVLMMAAAYFLYQQYASYNFWGSIVVVILEPGSWFLFWEGLELLIFESKKHSPDLQFYEKMNSCKINFGERRKNN</sequence>
<comment type="caution">
    <text evidence="2">The sequence shown here is derived from an EMBL/GenBank/DDBJ whole genome shotgun (WGS) entry which is preliminary data.</text>
</comment>
<protein>
    <submittedName>
        <fullName evidence="2">Uncharacterized protein</fullName>
    </submittedName>
</protein>
<dbReference type="Proteomes" id="UP000178122">
    <property type="component" value="Unassembled WGS sequence"/>
</dbReference>
<reference evidence="2 3" key="1">
    <citation type="journal article" date="2016" name="Nat. Commun.">
        <title>Thousands of microbial genomes shed light on interconnected biogeochemical processes in an aquifer system.</title>
        <authorList>
            <person name="Anantharaman K."/>
            <person name="Brown C.T."/>
            <person name="Hug L.A."/>
            <person name="Sharon I."/>
            <person name="Castelle C.J."/>
            <person name="Probst A.J."/>
            <person name="Thomas B.C."/>
            <person name="Singh A."/>
            <person name="Wilkins M.J."/>
            <person name="Karaoz U."/>
            <person name="Brodie E.L."/>
            <person name="Williams K.H."/>
            <person name="Hubbard S.S."/>
            <person name="Banfield J.F."/>
        </authorList>
    </citation>
    <scope>NUCLEOTIDE SEQUENCE [LARGE SCALE GENOMIC DNA]</scope>
</reference>
<feature type="transmembrane region" description="Helical" evidence="1">
    <location>
        <begin position="112"/>
        <end position="135"/>
    </location>
</feature>
<evidence type="ECO:0000313" key="2">
    <source>
        <dbReference type="EMBL" id="OGY55801.1"/>
    </source>
</evidence>
<keyword evidence="1" id="KW-1133">Transmembrane helix</keyword>
<keyword evidence="1" id="KW-0472">Membrane</keyword>
<evidence type="ECO:0000313" key="3">
    <source>
        <dbReference type="Proteomes" id="UP000178122"/>
    </source>
</evidence>
<feature type="transmembrane region" description="Helical" evidence="1">
    <location>
        <begin position="141"/>
        <end position="161"/>
    </location>
</feature>
<keyword evidence="1" id="KW-0812">Transmembrane</keyword>
<dbReference type="AlphaFoldDB" id="A0A1G1YTW8"/>
<dbReference type="EMBL" id="MHIN01000004">
    <property type="protein sequence ID" value="OGY55801.1"/>
    <property type="molecule type" value="Genomic_DNA"/>
</dbReference>